<evidence type="ECO:0000256" key="1">
    <source>
        <dbReference type="SAM" id="MobiDB-lite"/>
    </source>
</evidence>
<organism evidence="3 4">
    <name type="scientific">Laccaria amethystina LaAM-08-1</name>
    <dbReference type="NCBI Taxonomy" id="1095629"/>
    <lineage>
        <taxon>Eukaryota</taxon>
        <taxon>Fungi</taxon>
        <taxon>Dikarya</taxon>
        <taxon>Basidiomycota</taxon>
        <taxon>Agaricomycotina</taxon>
        <taxon>Agaricomycetes</taxon>
        <taxon>Agaricomycetidae</taxon>
        <taxon>Agaricales</taxon>
        <taxon>Agaricineae</taxon>
        <taxon>Hydnangiaceae</taxon>
        <taxon>Laccaria</taxon>
    </lineage>
</organism>
<gene>
    <name evidence="3" type="ORF">K443DRAFT_10183</name>
</gene>
<dbReference type="InterPro" id="IPR050158">
    <property type="entry name" value="Ubiquitin_ubiquitin-like"/>
</dbReference>
<dbReference type="HOGENOM" id="CLU_1390439_0_0_1"/>
<dbReference type="InterPro" id="IPR000626">
    <property type="entry name" value="Ubiquitin-like_dom"/>
</dbReference>
<dbReference type="EMBL" id="KN838704">
    <property type="protein sequence ID" value="KIJ96996.1"/>
    <property type="molecule type" value="Genomic_DNA"/>
</dbReference>
<reference evidence="4" key="2">
    <citation type="submission" date="2015-01" db="EMBL/GenBank/DDBJ databases">
        <title>Evolutionary Origins and Diversification of the Mycorrhizal Mutualists.</title>
        <authorList>
            <consortium name="DOE Joint Genome Institute"/>
            <consortium name="Mycorrhizal Genomics Consortium"/>
            <person name="Kohler A."/>
            <person name="Kuo A."/>
            <person name="Nagy L.G."/>
            <person name="Floudas D."/>
            <person name="Copeland A."/>
            <person name="Barry K.W."/>
            <person name="Cichocki N."/>
            <person name="Veneault-Fourrey C."/>
            <person name="LaButti K."/>
            <person name="Lindquist E.A."/>
            <person name="Lipzen A."/>
            <person name="Lundell T."/>
            <person name="Morin E."/>
            <person name="Murat C."/>
            <person name="Riley R."/>
            <person name="Ohm R."/>
            <person name="Sun H."/>
            <person name="Tunlid A."/>
            <person name="Henrissat B."/>
            <person name="Grigoriev I.V."/>
            <person name="Hibbett D.S."/>
            <person name="Martin F."/>
        </authorList>
    </citation>
    <scope>NUCLEOTIDE SEQUENCE [LARGE SCALE GENOMIC DNA]</scope>
    <source>
        <strain evidence="4">LaAM-08-1</strain>
    </source>
</reference>
<dbReference type="PROSITE" id="PS50053">
    <property type="entry name" value="UBIQUITIN_2"/>
    <property type="match status" value="1"/>
</dbReference>
<reference evidence="3 4" key="1">
    <citation type="submission" date="2014-04" db="EMBL/GenBank/DDBJ databases">
        <authorList>
            <consortium name="DOE Joint Genome Institute"/>
            <person name="Kuo A."/>
            <person name="Kohler A."/>
            <person name="Nagy L.G."/>
            <person name="Floudas D."/>
            <person name="Copeland A."/>
            <person name="Barry K.W."/>
            <person name="Cichocki N."/>
            <person name="Veneault-Fourrey C."/>
            <person name="LaButti K."/>
            <person name="Lindquist E.A."/>
            <person name="Lipzen A."/>
            <person name="Lundell T."/>
            <person name="Morin E."/>
            <person name="Murat C."/>
            <person name="Sun H."/>
            <person name="Tunlid A."/>
            <person name="Henrissat B."/>
            <person name="Grigoriev I.V."/>
            <person name="Hibbett D.S."/>
            <person name="Martin F."/>
            <person name="Nordberg H.P."/>
            <person name="Cantor M.N."/>
            <person name="Hua S.X."/>
        </authorList>
    </citation>
    <scope>NUCLEOTIDE SEQUENCE [LARGE SCALE GENOMIC DNA]</scope>
    <source>
        <strain evidence="3 4">LaAM-08-1</strain>
    </source>
</reference>
<keyword evidence="4" id="KW-1185">Reference proteome</keyword>
<feature type="compositionally biased region" description="Basic and acidic residues" evidence="1">
    <location>
        <begin position="1"/>
        <end position="11"/>
    </location>
</feature>
<feature type="domain" description="Ubiquitin-like" evidence="2">
    <location>
        <begin position="19"/>
        <end position="84"/>
    </location>
</feature>
<accession>A0A0C9XH75</accession>
<proteinExistence type="predicted"/>
<evidence type="ECO:0000259" key="2">
    <source>
        <dbReference type="PROSITE" id="PS50053"/>
    </source>
</evidence>
<dbReference type="AlphaFoldDB" id="A0A0C9XH75"/>
<dbReference type="Proteomes" id="UP000054477">
    <property type="component" value="Unassembled WGS sequence"/>
</dbReference>
<dbReference type="OrthoDB" id="428577at2759"/>
<dbReference type="InterPro" id="IPR029071">
    <property type="entry name" value="Ubiquitin-like_domsf"/>
</dbReference>
<evidence type="ECO:0000313" key="3">
    <source>
        <dbReference type="EMBL" id="KIJ96996.1"/>
    </source>
</evidence>
<feature type="region of interest" description="Disordered" evidence="1">
    <location>
        <begin position="1"/>
        <end position="21"/>
    </location>
</feature>
<sequence length="196" mass="21851">MKVKIQDKEDIPPDQQHSISAGMRTVQGRPHPFGLQYLCLRGDMQIFVKTLAGKMITLDIKSSDTADSRLIFTGKQLEDGHTLSAMSSQLLSMEPFIASFSYIVSDLNYPQHPPSSPSFQLLPPFCNVFFKEALKRTNTHIPILSAPTLSISTHTSRVLTPPKTFNFIFSHTPPAIPLHSNLLSHQLNVLLCRPTV</sequence>
<name>A0A0C9XH75_9AGAR</name>
<dbReference type="PANTHER" id="PTHR10666">
    <property type="entry name" value="UBIQUITIN"/>
    <property type="match status" value="1"/>
</dbReference>
<evidence type="ECO:0000313" key="4">
    <source>
        <dbReference type="Proteomes" id="UP000054477"/>
    </source>
</evidence>
<protein>
    <recommendedName>
        <fullName evidence="2">Ubiquitin-like domain-containing protein</fullName>
    </recommendedName>
</protein>
<dbReference type="SUPFAM" id="SSF54236">
    <property type="entry name" value="Ubiquitin-like"/>
    <property type="match status" value="1"/>
</dbReference>
<dbReference type="Gene3D" id="3.10.20.90">
    <property type="entry name" value="Phosphatidylinositol 3-kinase Catalytic Subunit, Chain A, domain 1"/>
    <property type="match status" value="1"/>
</dbReference>
<dbReference type="STRING" id="1095629.A0A0C9XH75"/>